<feature type="disulfide bond" evidence="5">
    <location>
        <begin position="154"/>
        <end position="215"/>
    </location>
</feature>
<dbReference type="STRING" id="64144.ENSATEP00000016415"/>
<reference evidence="7" key="1">
    <citation type="submission" date="2021-04" db="EMBL/GenBank/DDBJ databases">
        <authorList>
            <consortium name="Wellcome Sanger Institute Data Sharing"/>
        </authorList>
    </citation>
    <scope>NUCLEOTIDE SEQUENCE [LARGE SCALE GENOMIC DNA]</scope>
</reference>
<dbReference type="PROSITE" id="PS50287">
    <property type="entry name" value="SRCR_2"/>
    <property type="match status" value="3"/>
</dbReference>
<dbReference type="OrthoDB" id="536948at2759"/>
<feature type="disulfide bond" evidence="5">
    <location>
        <begin position="47"/>
        <end position="111"/>
    </location>
</feature>
<keyword evidence="2" id="KW-0677">Repeat</keyword>
<feature type="domain" description="SRCR" evidence="6">
    <location>
        <begin position="117"/>
        <end position="216"/>
    </location>
</feature>
<feature type="domain" description="SRCR" evidence="6">
    <location>
        <begin position="223"/>
        <end position="333"/>
    </location>
</feature>
<dbReference type="InterPro" id="IPR036772">
    <property type="entry name" value="SRCR-like_dom_sf"/>
</dbReference>
<evidence type="ECO:0000256" key="2">
    <source>
        <dbReference type="ARBA" id="ARBA00022737"/>
    </source>
</evidence>
<dbReference type="InParanoid" id="A0A3Q1I898"/>
<dbReference type="Proteomes" id="UP000265040">
    <property type="component" value="Chromosome 8"/>
</dbReference>
<reference evidence="7" key="3">
    <citation type="submission" date="2025-09" db="UniProtKB">
        <authorList>
            <consortium name="Ensembl"/>
        </authorList>
    </citation>
    <scope>IDENTIFICATION</scope>
</reference>
<reference evidence="7" key="2">
    <citation type="submission" date="2025-08" db="UniProtKB">
        <authorList>
            <consortium name="Ensembl"/>
        </authorList>
    </citation>
    <scope>IDENTIFICATION</scope>
</reference>
<dbReference type="PROSITE" id="PS00420">
    <property type="entry name" value="SRCR_1"/>
    <property type="match status" value="1"/>
</dbReference>
<dbReference type="SMART" id="SM00202">
    <property type="entry name" value="SR"/>
    <property type="match status" value="3"/>
</dbReference>
<feature type="disulfide bond" evidence="5">
    <location>
        <begin position="246"/>
        <end position="310"/>
    </location>
</feature>
<accession>A0A3Q1I898</accession>
<evidence type="ECO:0000256" key="3">
    <source>
        <dbReference type="ARBA" id="ARBA00023157"/>
    </source>
</evidence>
<feature type="disulfide bond" evidence="5">
    <location>
        <begin position="185"/>
        <end position="195"/>
    </location>
</feature>
<keyword evidence="1" id="KW-0732">Signal</keyword>
<protein>
    <recommendedName>
        <fullName evidence="6">SRCR domain-containing protein</fullName>
    </recommendedName>
</protein>
<dbReference type="GO" id="GO:0016020">
    <property type="term" value="C:membrane"/>
    <property type="evidence" value="ECO:0007669"/>
    <property type="project" value="InterPro"/>
</dbReference>
<feature type="disulfide bond" evidence="5">
    <location>
        <begin position="290"/>
        <end position="300"/>
    </location>
</feature>
<dbReference type="PANTHER" id="PTHR48071:SF18">
    <property type="entry name" value="DELETED IN MALIGNANT BRAIN TUMORS 1 PROTEIN-RELATED"/>
    <property type="match status" value="1"/>
</dbReference>
<evidence type="ECO:0000256" key="4">
    <source>
        <dbReference type="ARBA" id="ARBA00023180"/>
    </source>
</evidence>
<dbReference type="InterPro" id="IPR001190">
    <property type="entry name" value="SRCR"/>
</dbReference>
<dbReference type="Gene3D" id="3.10.250.10">
    <property type="entry name" value="SRCR-like domain"/>
    <property type="match status" value="3"/>
</dbReference>
<dbReference type="AlphaFoldDB" id="A0A3Q1I898"/>
<proteinExistence type="predicted"/>
<sequence>STYKLNYRNSKCVFILLEDHIKVAGTGSTQCSGRVEIYHNNIWGTVCDDEWDLNDAAVVCRELNCGAALSAPTSALFGEGSDQIWLNKVACSGNERSLAECEHGGFAKHNCDHSVPIRLVGSTLLSGRVEIYYNNIWGTACDNGWDLNDASVVCRELGYGAALGAFSLASSGEDTGQIWLDDVDCSGNESSLTECQHNGFGKHNCRHSKDAGVVCSGEESVPIQLAGPTYCSGRVEVYNKTWGTVCGTSWDLNDASVVCRELGCGVAKKALQSFQFGNKPGQTWLYDVTCSGNESSLTQCQYSGFGNNNCSPAGMVEPVKSEDHSDVFGVFPGESTAFLSWFLIFIQMLSSYLSQWFGDVFGREFSAFFFTASIYRLLTKDDTGEPMSL</sequence>
<evidence type="ECO:0000259" key="6">
    <source>
        <dbReference type="PROSITE" id="PS50287"/>
    </source>
</evidence>
<dbReference type="Pfam" id="PF00530">
    <property type="entry name" value="SRCR"/>
    <property type="match status" value="3"/>
</dbReference>
<dbReference type="PANTHER" id="PTHR48071">
    <property type="entry name" value="SRCR DOMAIN-CONTAINING PROTEIN"/>
    <property type="match status" value="1"/>
</dbReference>
<evidence type="ECO:0000313" key="7">
    <source>
        <dbReference type="Ensembl" id="ENSATEP00000016415.2"/>
    </source>
</evidence>
<dbReference type="GeneTree" id="ENSGT00950000183145"/>
<evidence type="ECO:0000256" key="1">
    <source>
        <dbReference type="ARBA" id="ARBA00022729"/>
    </source>
</evidence>
<comment type="caution">
    <text evidence="5">Lacks conserved residue(s) required for the propagation of feature annotation.</text>
</comment>
<organism evidence="7 8">
    <name type="scientific">Anabas testudineus</name>
    <name type="common">Climbing perch</name>
    <name type="synonym">Anthias testudineus</name>
    <dbReference type="NCBI Taxonomy" id="64144"/>
    <lineage>
        <taxon>Eukaryota</taxon>
        <taxon>Metazoa</taxon>
        <taxon>Chordata</taxon>
        <taxon>Craniata</taxon>
        <taxon>Vertebrata</taxon>
        <taxon>Euteleostomi</taxon>
        <taxon>Actinopterygii</taxon>
        <taxon>Neopterygii</taxon>
        <taxon>Teleostei</taxon>
        <taxon>Neoteleostei</taxon>
        <taxon>Acanthomorphata</taxon>
        <taxon>Anabantaria</taxon>
        <taxon>Anabantiformes</taxon>
        <taxon>Anabantoidei</taxon>
        <taxon>Anabantidae</taxon>
        <taxon>Anabas</taxon>
    </lineage>
</organism>
<feature type="disulfide bond" evidence="5">
    <location>
        <begin position="141"/>
        <end position="205"/>
    </location>
</feature>
<keyword evidence="3 5" id="KW-1015">Disulfide bond</keyword>
<evidence type="ECO:0000313" key="8">
    <source>
        <dbReference type="Proteomes" id="UP000265040"/>
    </source>
</evidence>
<dbReference type="FunFam" id="3.10.250.10:FF:000002">
    <property type="entry name" value="Scavenger receptor cysteine-rich type 1 protein M130"/>
    <property type="match status" value="1"/>
</dbReference>
<dbReference type="SUPFAM" id="SSF56487">
    <property type="entry name" value="SRCR-like"/>
    <property type="match status" value="3"/>
</dbReference>
<keyword evidence="4" id="KW-0325">Glycoprotein</keyword>
<dbReference type="Ensembl" id="ENSATET00000016695.2">
    <property type="protein sequence ID" value="ENSATEP00000016415.2"/>
    <property type="gene ID" value="ENSATEG00000030018.1"/>
</dbReference>
<feature type="domain" description="SRCR" evidence="6">
    <location>
        <begin position="21"/>
        <end position="122"/>
    </location>
</feature>
<keyword evidence="8" id="KW-1185">Reference proteome</keyword>
<feature type="disulfide bond" evidence="5">
    <location>
        <begin position="91"/>
        <end position="101"/>
    </location>
</feature>
<dbReference type="FunFam" id="3.10.250.10:FF:000006">
    <property type="entry name" value="neurotrypsin isoform X2"/>
    <property type="match status" value="2"/>
</dbReference>
<dbReference type="PRINTS" id="PR00258">
    <property type="entry name" value="SPERACTRCPTR"/>
</dbReference>
<name>A0A3Q1I898_ANATE</name>
<evidence type="ECO:0000256" key="5">
    <source>
        <dbReference type="PROSITE-ProRule" id="PRU00196"/>
    </source>
</evidence>